<dbReference type="Gene3D" id="3.10.450.50">
    <property type="match status" value="1"/>
</dbReference>
<accession>A0A0B1ZF79</accession>
<gene>
    <name evidence="2" type="ORF">LK12_22385</name>
</gene>
<comment type="caution">
    <text evidence="2">The sequence shown here is derived from an EMBL/GenBank/DDBJ whole genome shotgun (WGS) entry which is preliminary data.</text>
</comment>
<sequence length="223" mass="25537">MTEYPANGDTLRGLEARIARMEAVEEIRQLPAKYAVCLDQRDYDALVNLFVDDIGVPGKRRGRQALKAWYCDTVRGGGSKSTAHLVGNHIIEFENDDLATGLVYSRNQLETGERWMVEMMVYLDRYARVDGRWFFQRRTPFFLYQCPMDAIPLDEFKITWGDGPPAQENFHAAFPSWQEFWSDSPNDDLPVPPPSPLGRFVETLRRGQTMPRVKPAGTMRADT</sequence>
<dbReference type="SUPFAM" id="SSF54427">
    <property type="entry name" value="NTF2-like"/>
    <property type="match status" value="1"/>
</dbReference>
<dbReference type="InterPro" id="IPR037401">
    <property type="entry name" value="SnoaL-like"/>
</dbReference>
<name>A0A0B1ZF79_9SPHN</name>
<protein>
    <recommendedName>
        <fullName evidence="1">SnoaL-like domain-containing protein</fullName>
    </recommendedName>
</protein>
<proteinExistence type="predicted"/>
<dbReference type="RefSeq" id="WP_039290223.1">
    <property type="nucleotide sequence ID" value="NZ_JTDI01000009.1"/>
</dbReference>
<dbReference type="InterPro" id="IPR032710">
    <property type="entry name" value="NTF2-like_dom_sf"/>
</dbReference>
<evidence type="ECO:0000313" key="2">
    <source>
        <dbReference type="EMBL" id="KHK89130.1"/>
    </source>
</evidence>
<reference evidence="2 3" key="1">
    <citation type="submission" date="2014-10" db="EMBL/GenBank/DDBJ databases">
        <title>Genome sequence of Novosphingobium malaysiense MUSC 273(T).</title>
        <authorList>
            <person name="Lee L.-H."/>
        </authorList>
    </citation>
    <scope>NUCLEOTIDE SEQUENCE [LARGE SCALE GENOMIC DNA]</scope>
    <source>
        <strain evidence="2 3">MUSC 273</strain>
    </source>
</reference>
<evidence type="ECO:0000259" key="1">
    <source>
        <dbReference type="Pfam" id="PF13577"/>
    </source>
</evidence>
<dbReference type="EMBL" id="JTDI01000009">
    <property type="protein sequence ID" value="KHK89130.1"/>
    <property type="molecule type" value="Genomic_DNA"/>
</dbReference>
<feature type="domain" description="SnoaL-like" evidence="1">
    <location>
        <begin position="20"/>
        <end position="139"/>
    </location>
</feature>
<dbReference type="STRING" id="1348853.LK12_22385"/>
<dbReference type="Pfam" id="PF13577">
    <property type="entry name" value="SnoaL_4"/>
    <property type="match status" value="1"/>
</dbReference>
<keyword evidence="3" id="KW-1185">Reference proteome</keyword>
<dbReference type="Proteomes" id="UP000031057">
    <property type="component" value="Unassembled WGS sequence"/>
</dbReference>
<evidence type="ECO:0000313" key="3">
    <source>
        <dbReference type="Proteomes" id="UP000031057"/>
    </source>
</evidence>
<dbReference type="CDD" id="cd00531">
    <property type="entry name" value="NTF2_like"/>
    <property type="match status" value="1"/>
</dbReference>
<organism evidence="2 3">
    <name type="scientific">Novosphingobium malaysiense</name>
    <dbReference type="NCBI Taxonomy" id="1348853"/>
    <lineage>
        <taxon>Bacteria</taxon>
        <taxon>Pseudomonadati</taxon>
        <taxon>Pseudomonadota</taxon>
        <taxon>Alphaproteobacteria</taxon>
        <taxon>Sphingomonadales</taxon>
        <taxon>Sphingomonadaceae</taxon>
        <taxon>Novosphingobium</taxon>
    </lineage>
</organism>
<dbReference type="OrthoDB" id="1492465at2"/>
<dbReference type="AlphaFoldDB" id="A0A0B1ZF79"/>